<sequence length="186" mass="22204">MLPKSHIHLGRRLSNLIEENYENYFILGNVTPDFAIEHKIKKHEYLHLKKWFLNYFEKTLDMNIGNKRLAYYRLGVITHYLADFFCRPHNDNTIKKKYLKHFSYEKKLHDELLKYQLDCNVSGNISLLDIDKTLDENYNKYIETEYNISNDLYFISVITTNIVSTANEYILENTSSSIYCPEKDLL</sequence>
<dbReference type="InterPro" id="IPR029002">
    <property type="entry name" value="PLPC/GPLD1"/>
</dbReference>
<dbReference type="RefSeq" id="WP_012447341.1">
    <property type="nucleotide sequence ID" value="NC_010718.1"/>
</dbReference>
<dbReference type="eggNOG" id="ENOG5030XIE">
    <property type="taxonomic scope" value="Bacteria"/>
</dbReference>
<gene>
    <name evidence="2" type="ordered locus">Nther_0878</name>
</gene>
<dbReference type="Gene3D" id="1.10.575.10">
    <property type="entry name" value="P1 Nuclease"/>
    <property type="match status" value="1"/>
</dbReference>
<name>B2A897_NATTJ</name>
<dbReference type="OrthoDB" id="2878022at2"/>
<dbReference type="Pfam" id="PF00882">
    <property type="entry name" value="Zn_dep_PLPC"/>
    <property type="match status" value="1"/>
</dbReference>
<accession>B2A897</accession>
<dbReference type="Proteomes" id="UP000001683">
    <property type="component" value="Chromosome"/>
</dbReference>
<keyword evidence="3" id="KW-1185">Reference proteome</keyword>
<dbReference type="STRING" id="457570.Nther_0878"/>
<dbReference type="HOGENOM" id="CLU_104114_0_0_9"/>
<dbReference type="AlphaFoldDB" id="B2A897"/>
<organism evidence="2 3">
    <name type="scientific">Natranaerobius thermophilus (strain ATCC BAA-1301 / DSM 18059 / JW/NM-WN-LF)</name>
    <dbReference type="NCBI Taxonomy" id="457570"/>
    <lineage>
        <taxon>Bacteria</taxon>
        <taxon>Bacillati</taxon>
        <taxon>Bacillota</taxon>
        <taxon>Clostridia</taxon>
        <taxon>Natranaerobiales</taxon>
        <taxon>Natranaerobiaceae</taxon>
        <taxon>Natranaerobius</taxon>
    </lineage>
</organism>
<dbReference type="SUPFAM" id="SSF48537">
    <property type="entry name" value="Phospholipase C/P1 nuclease"/>
    <property type="match status" value="1"/>
</dbReference>
<dbReference type="GO" id="GO:0016788">
    <property type="term" value="F:hydrolase activity, acting on ester bonds"/>
    <property type="evidence" value="ECO:0007669"/>
    <property type="project" value="InterPro"/>
</dbReference>
<reference evidence="2 3" key="2">
    <citation type="journal article" date="2011" name="J. Bacteriol.">
        <title>Complete genome sequence of the anaerobic, halophilic alkalithermophile Natranaerobius thermophilus JW/NM-WN-LF.</title>
        <authorList>
            <person name="Zhao B."/>
            <person name="Mesbah N.M."/>
            <person name="Dalin E."/>
            <person name="Goodwin L."/>
            <person name="Nolan M."/>
            <person name="Pitluck S."/>
            <person name="Chertkov O."/>
            <person name="Brettin T.S."/>
            <person name="Han J."/>
            <person name="Larimer F.W."/>
            <person name="Land M.L."/>
            <person name="Hauser L."/>
            <person name="Kyrpides N."/>
            <person name="Wiegel J."/>
        </authorList>
    </citation>
    <scope>NUCLEOTIDE SEQUENCE [LARGE SCALE GENOMIC DNA]</scope>
    <source>
        <strain evidence="3">ATCC BAA-1301 / DSM 18059 / JW/NM-WN-LF</strain>
    </source>
</reference>
<proteinExistence type="predicted"/>
<dbReference type="KEGG" id="nth:Nther_0878"/>
<dbReference type="InParanoid" id="B2A897"/>
<dbReference type="InterPro" id="IPR008947">
    <property type="entry name" value="PLipase_C/P1_nuclease_dom_sf"/>
</dbReference>
<evidence type="ECO:0000259" key="1">
    <source>
        <dbReference type="Pfam" id="PF00882"/>
    </source>
</evidence>
<protein>
    <recommendedName>
        <fullName evidence="1">Phospholipase C/D domain-containing protein</fullName>
    </recommendedName>
</protein>
<feature type="domain" description="Phospholipase C/D" evidence="1">
    <location>
        <begin position="6"/>
        <end position="147"/>
    </location>
</feature>
<dbReference type="EMBL" id="CP001034">
    <property type="protein sequence ID" value="ACB84463.1"/>
    <property type="molecule type" value="Genomic_DNA"/>
</dbReference>
<reference evidence="2 3" key="1">
    <citation type="submission" date="2008-04" db="EMBL/GenBank/DDBJ databases">
        <title>Complete sequence of chromosome of Natranaerobius thermophilus JW/NM-WN-LF.</title>
        <authorList>
            <consortium name="US DOE Joint Genome Institute"/>
            <person name="Copeland A."/>
            <person name="Lucas S."/>
            <person name="Lapidus A."/>
            <person name="Glavina del Rio T."/>
            <person name="Dalin E."/>
            <person name="Tice H."/>
            <person name="Bruce D."/>
            <person name="Goodwin L."/>
            <person name="Pitluck S."/>
            <person name="Chertkov O."/>
            <person name="Brettin T."/>
            <person name="Detter J.C."/>
            <person name="Han C."/>
            <person name="Kuske C.R."/>
            <person name="Schmutz J."/>
            <person name="Larimer F."/>
            <person name="Land M."/>
            <person name="Hauser L."/>
            <person name="Kyrpides N."/>
            <person name="Lykidis A."/>
            <person name="Mesbah N.M."/>
            <person name="Wiegel J."/>
        </authorList>
    </citation>
    <scope>NUCLEOTIDE SEQUENCE [LARGE SCALE GENOMIC DNA]</scope>
    <source>
        <strain evidence="3">ATCC BAA-1301 / DSM 18059 / JW/NM-WN-LF</strain>
    </source>
</reference>
<evidence type="ECO:0000313" key="2">
    <source>
        <dbReference type="EMBL" id="ACB84463.1"/>
    </source>
</evidence>
<evidence type="ECO:0000313" key="3">
    <source>
        <dbReference type="Proteomes" id="UP000001683"/>
    </source>
</evidence>